<dbReference type="Proteomes" id="UP001165439">
    <property type="component" value="Unassembled WGS sequence"/>
</dbReference>
<accession>A0AAW7HPC1</accession>
<name>A0AAW7HPC1_9PSED</name>
<dbReference type="AlphaFoldDB" id="A0AAW7HPC1"/>
<dbReference type="RefSeq" id="WP_010954308.1">
    <property type="nucleotide sequence ID" value="NZ_CP128540.1"/>
</dbReference>
<protein>
    <submittedName>
        <fullName evidence="1">Uncharacterized protein</fullName>
    </submittedName>
</protein>
<organism evidence="1 2">
    <name type="scientific">Pseudomonas alloputida</name>
    <dbReference type="NCBI Taxonomy" id="1940621"/>
    <lineage>
        <taxon>Bacteria</taxon>
        <taxon>Pseudomonadati</taxon>
        <taxon>Pseudomonadota</taxon>
        <taxon>Gammaproteobacteria</taxon>
        <taxon>Pseudomonadales</taxon>
        <taxon>Pseudomonadaceae</taxon>
        <taxon>Pseudomonas</taxon>
    </lineage>
</organism>
<sequence>MGTAPHIKGRFSSQLNRFSYEHALAAGKTPVWFNMAANAYRQAVSELKGVDASRL</sequence>
<reference evidence="1" key="1">
    <citation type="submission" date="2023-06" db="EMBL/GenBank/DDBJ databases">
        <title>MBL-encoding genomic islands in Pseudomonas spp. in Poland.</title>
        <authorList>
            <person name="Urbanowicz P."/>
            <person name="Izdebski R."/>
            <person name="Biedrzycka M."/>
            <person name="Gniadkowski M."/>
        </authorList>
    </citation>
    <scope>NUCLEOTIDE SEQUENCE</scope>
    <source>
        <strain evidence="1">NMI5768_13</strain>
    </source>
</reference>
<evidence type="ECO:0000313" key="1">
    <source>
        <dbReference type="EMBL" id="MDM3954326.1"/>
    </source>
</evidence>
<gene>
    <name evidence="1" type="ORF">LU674_018640</name>
</gene>
<proteinExistence type="predicted"/>
<dbReference type="GeneID" id="83679851"/>
<evidence type="ECO:0000313" key="2">
    <source>
        <dbReference type="Proteomes" id="UP001165439"/>
    </source>
</evidence>
<comment type="caution">
    <text evidence="1">The sequence shown here is derived from an EMBL/GenBank/DDBJ whole genome shotgun (WGS) entry which is preliminary data.</text>
</comment>
<dbReference type="EMBL" id="JAJSRF020000001">
    <property type="protein sequence ID" value="MDM3954326.1"/>
    <property type="molecule type" value="Genomic_DNA"/>
</dbReference>